<evidence type="ECO:0000256" key="8">
    <source>
        <dbReference type="ARBA" id="ARBA00029691"/>
    </source>
</evidence>
<evidence type="ECO:0000256" key="1">
    <source>
        <dbReference type="ARBA" id="ARBA00005443"/>
    </source>
</evidence>
<dbReference type="PANTHER" id="PTHR23058:SF0">
    <property type="entry name" value="PEROXISOMAL MEMBRANE PROTEIN PEX14"/>
    <property type="match status" value="1"/>
</dbReference>
<dbReference type="InterPro" id="IPR036388">
    <property type="entry name" value="WH-like_DNA-bd_sf"/>
</dbReference>
<dbReference type="GO" id="GO:0016560">
    <property type="term" value="P:protein import into peroxisome matrix, docking"/>
    <property type="evidence" value="ECO:0007669"/>
    <property type="project" value="UniProtKB-UniRule"/>
</dbReference>
<evidence type="ECO:0000256" key="9">
    <source>
        <dbReference type="ARBA" id="ARBA00046271"/>
    </source>
</evidence>
<keyword evidence="14" id="KW-1185">Reference proteome</keyword>
<evidence type="ECO:0000313" key="13">
    <source>
        <dbReference type="EMBL" id="KAF7634420.1"/>
    </source>
</evidence>
<evidence type="ECO:0000256" key="3">
    <source>
        <dbReference type="ARBA" id="ARBA00022927"/>
    </source>
</evidence>
<dbReference type="Pfam" id="PF04695">
    <property type="entry name" value="Pex14_N"/>
    <property type="match status" value="1"/>
</dbReference>
<evidence type="ECO:0000256" key="6">
    <source>
        <dbReference type="ARBA" id="ARBA00023140"/>
    </source>
</evidence>
<dbReference type="EMBL" id="JABEBT010000058">
    <property type="protein sequence ID" value="KAF7634420.1"/>
    <property type="molecule type" value="Genomic_DNA"/>
</dbReference>
<evidence type="ECO:0000256" key="4">
    <source>
        <dbReference type="ARBA" id="ARBA00023010"/>
    </source>
</evidence>
<dbReference type="InterPro" id="IPR025655">
    <property type="entry name" value="PEX14"/>
</dbReference>
<dbReference type="GO" id="GO:1990429">
    <property type="term" value="C:peroxisomal importomer complex"/>
    <property type="evidence" value="ECO:0007669"/>
    <property type="project" value="TreeGrafter"/>
</dbReference>
<feature type="region of interest" description="Disordered" evidence="11">
    <location>
        <begin position="208"/>
        <end position="238"/>
    </location>
</feature>
<dbReference type="Proteomes" id="UP000605970">
    <property type="component" value="Unassembled WGS sequence"/>
</dbReference>
<feature type="compositionally biased region" description="Polar residues" evidence="11">
    <location>
        <begin position="227"/>
        <end position="238"/>
    </location>
</feature>
<dbReference type="GO" id="GO:0005778">
    <property type="term" value="C:peroxisomal membrane"/>
    <property type="evidence" value="ECO:0007669"/>
    <property type="project" value="UniProtKB-SubCell"/>
</dbReference>
<name>A0A8S9ZM22_9BILA</name>
<dbReference type="OrthoDB" id="441517at2759"/>
<evidence type="ECO:0000256" key="2">
    <source>
        <dbReference type="ARBA" id="ARBA00022448"/>
    </source>
</evidence>
<sequence>MNNDNIKTLKEETSNNSTKHREDLINAAKQFINNPRVRNTPINEQKAFLLKKGLTENEINEAMKERNEQRQIILLPGQKTSQNFNKNSLPILEWAKAIILVGSTSFIIYRFVRSWLLPKMFGLPNPKEERIAKIEEQIISITETNKAIVESFSHQIQISLLLSHNQFPPIPEHSLRAPPMLFPQQNGLNNIKKLTGNKNEIFENGGENLNINEDAQDDEEYQDLDKSNGSQELLKQFK</sequence>
<comment type="function">
    <text evidence="10">Component of the PEX13-PEX14 docking complex, a translocon channel that specifically mediates the import of peroxisomal cargo proteins bound to PEX5 receptor. The PEX13-PEX14 docking complex forms a large import pore which can be opened to a diameter of about 9 nm. Mechanistically, PEX5 receptor along with cargo proteins associates with the PEX14 subunit of the PEX13-PEX14 docking complex in the cytosol, leading to the insertion of the receptor into the organelle membrane with the concomitant translocation of the cargo into the peroxisome matrix.</text>
</comment>
<evidence type="ECO:0000256" key="10">
    <source>
        <dbReference type="RuleBase" id="RU367032"/>
    </source>
</evidence>
<organism evidence="13 14">
    <name type="scientific">Meloidogyne graminicola</name>
    <dbReference type="NCBI Taxonomy" id="189291"/>
    <lineage>
        <taxon>Eukaryota</taxon>
        <taxon>Metazoa</taxon>
        <taxon>Ecdysozoa</taxon>
        <taxon>Nematoda</taxon>
        <taxon>Chromadorea</taxon>
        <taxon>Rhabditida</taxon>
        <taxon>Tylenchina</taxon>
        <taxon>Tylenchomorpha</taxon>
        <taxon>Tylenchoidea</taxon>
        <taxon>Meloidogynidae</taxon>
        <taxon>Meloidogyninae</taxon>
        <taxon>Meloidogyne</taxon>
    </lineage>
</organism>
<comment type="subcellular location">
    <subcellularLocation>
        <location evidence="9 10">Peroxisome membrane</location>
    </subcellularLocation>
</comment>
<evidence type="ECO:0000256" key="7">
    <source>
        <dbReference type="ARBA" id="ARBA00029502"/>
    </source>
</evidence>
<keyword evidence="2 10" id="KW-0813">Transport</keyword>
<feature type="domain" description="Peroxisome membrane anchor protein Pex14p N-terminal" evidence="12">
    <location>
        <begin position="21"/>
        <end position="65"/>
    </location>
</feature>
<evidence type="ECO:0000259" key="12">
    <source>
        <dbReference type="Pfam" id="PF04695"/>
    </source>
</evidence>
<evidence type="ECO:0000256" key="5">
    <source>
        <dbReference type="ARBA" id="ARBA00023136"/>
    </source>
</evidence>
<gene>
    <name evidence="13" type="ORF">Mgra_00006175</name>
</gene>
<dbReference type="AlphaFoldDB" id="A0A8S9ZM22"/>
<comment type="caution">
    <text evidence="13">The sequence shown here is derived from an EMBL/GenBank/DDBJ whole genome shotgun (WGS) entry which is preliminary data.</text>
</comment>
<dbReference type="PANTHER" id="PTHR23058">
    <property type="entry name" value="PEROXISOMAL MEMBRANE PROTEIN PEX14"/>
    <property type="match status" value="1"/>
</dbReference>
<comment type="similarity">
    <text evidence="1 10">Belongs to the peroxin-14 family.</text>
</comment>
<keyword evidence="3 10" id="KW-0653">Protein transport</keyword>
<dbReference type="Gene3D" id="1.10.10.10">
    <property type="entry name" value="Winged helix-like DNA-binding domain superfamily/Winged helix DNA-binding domain"/>
    <property type="match status" value="1"/>
</dbReference>
<accession>A0A8S9ZM22</accession>
<reference evidence="13" key="1">
    <citation type="journal article" date="2020" name="Ecol. Evol.">
        <title>Genome structure and content of the rice root-knot nematode (Meloidogyne graminicola).</title>
        <authorList>
            <person name="Phan N.T."/>
            <person name="Danchin E.G.J."/>
            <person name="Klopp C."/>
            <person name="Perfus-Barbeoch L."/>
            <person name="Kozlowski D.K."/>
            <person name="Koutsovoulos G.D."/>
            <person name="Lopez-Roques C."/>
            <person name="Bouchez O."/>
            <person name="Zahm M."/>
            <person name="Besnard G."/>
            <person name="Bellafiore S."/>
        </authorList>
    </citation>
    <scope>NUCLEOTIDE SEQUENCE</scope>
    <source>
        <strain evidence="13">VN-18</strain>
    </source>
</reference>
<protein>
    <recommendedName>
        <fullName evidence="7 10">Peroxisomal membrane protein PEX14</fullName>
    </recommendedName>
    <alternativeName>
        <fullName evidence="8 10">Peroxin-14</fullName>
    </alternativeName>
</protein>
<evidence type="ECO:0000313" key="14">
    <source>
        <dbReference type="Proteomes" id="UP000605970"/>
    </source>
</evidence>
<keyword evidence="4" id="KW-0811">Translocation</keyword>
<proteinExistence type="inferred from homology"/>
<keyword evidence="5 10" id="KW-0472">Membrane</keyword>
<dbReference type="InterPro" id="IPR006785">
    <property type="entry name" value="Pex14_N"/>
</dbReference>
<dbReference type="GO" id="GO:0005102">
    <property type="term" value="F:signaling receptor binding"/>
    <property type="evidence" value="ECO:0007669"/>
    <property type="project" value="TreeGrafter"/>
</dbReference>
<evidence type="ECO:0000256" key="11">
    <source>
        <dbReference type="SAM" id="MobiDB-lite"/>
    </source>
</evidence>
<keyword evidence="6 10" id="KW-0576">Peroxisome</keyword>